<sequence length="58" mass="6775">MDPMIVFIILYFFGALFLFYLVVCLTIDVIKSPKHIYSWFILCGLIGALYLLITVNIW</sequence>
<accession>A0ABN0ZL26</accession>
<keyword evidence="1" id="KW-0812">Transmembrane</keyword>
<keyword evidence="1" id="KW-1133">Transmembrane helix</keyword>
<dbReference type="Proteomes" id="UP001500740">
    <property type="component" value="Unassembled WGS sequence"/>
</dbReference>
<organism evidence="2 3">
    <name type="scientific">Alkalibacillus silvisoli</name>
    <dbReference type="NCBI Taxonomy" id="392823"/>
    <lineage>
        <taxon>Bacteria</taxon>
        <taxon>Bacillati</taxon>
        <taxon>Bacillota</taxon>
        <taxon>Bacilli</taxon>
        <taxon>Bacillales</taxon>
        <taxon>Bacillaceae</taxon>
        <taxon>Alkalibacillus</taxon>
    </lineage>
</organism>
<keyword evidence="3" id="KW-1185">Reference proteome</keyword>
<comment type="caution">
    <text evidence="2">The sequence shown here is derived from an EMBL/GenBank/DDBJ whole genome shotgun (WGS) entry which is preliminary data.</text>
</comment>
<name>A0ABN0ZL26_9BACI</name>
<reference evidence="2 3" key="1">
    <citation type="journal article" date="2019" name="Int. J. Syst. Evol. Microbiol.">
        <title>The Global Catalogue of Microorganisms (GCM) 10K type strain sequencing project: providing services to taxonomists for standard genome sequencing and annotation.</title>
        <authorList>
            <consortium name="The Broad Institute Genomics Platform"/>
            <consortium name="The Broad Institute Genome Sequencing Center for Infectious Disease"/>
            <person name="Wu L."/>
            <person name="Ma J."/>
        </authorList>
    </citation>
    <scope>NUCLEOTIDE SEQUENCE [LARGE SCALE GENOMIC DNA]</scope>
    <source>
        <strain evidence="2 3">JCM 14193</strain>
    </source>
</reference>
<evidence type="ECO:0000313" key="3">
    <source>
        <dbReference type="Proteomes" id="UP001500740"/>
    </source>
</evidence>
<evidence type="ECO:0000313" key="2">
    <source>
        <dbReference type="EMBL" id="GAA0451559.1"/>
    </source>
</evidence>
<dbReference type="EMBL" id="BAAACZ010000003">
    <property type="protein sequence ID" value="GAA0451559.1"/>
    <property type="molecule type" value="Genomic_DNA"/>
</dbReference>
<protein>
    <recommendedName>
        <fullName evidence="4">Mas-related G-protein coupled receptor member D</fullName>
    </recommendedName>
</protein>
<proteinExistence type="predicted"/>
<gene>
    <name evidence="2" type="ORF">GCM10008935_02630</name>
</gene>
<evidence type="ECO:0000256" key="1">
    <source>
        <dbReference type="SAM" id="Phobius"/>
    </source>
</evidence>
<evidence type="ECO:0008006" key="4">
    <source>
        <dbReference type="Google" id="ProtNLM"/>
    </source>
</evidence>
<feature type="transmembrane region" description="Helical" evidence="1">
    <location>
        <begin position="6"/>
        <end position="30"/>
    </location>
</feature>
<keyword evidence="1" id="KW-0472">Membrane</keyword>
<feature type="transmembrane region" description="Helical" evidence="1">
    <location>
        <begin position="37"/>
        <end position="57"/>
    </location>
</feature>